<comment type="caution">
    <text evidence="14">The sequence shown here is derived from an EMBL/GenBank/DDBJ whole genome shotgun (WGS) entry which is preliminary data.</text>
</comment>
<dbReference type="PANTHER" id="PTHR11920:SF335">
    <property type="entry name" value="GUANYLATE CYCLASE"/>
    <property type="match status" value="1"/>
</dbReference>
<dbReference type="InterPro" id="IPR036971">
    <property type="entry name" value="PDEase_catalytic_dom_sf"/>
</dbReference>
<dbReference type="Gene3D" id="3.30.70.1230">
    <property type="entry name" value="Nucleotide cyclase"/>
    <property type="match status" value="1"/>
</dbReference>
<dbReference type="InterPro" id="IPR011006">
    <property type="entry name" value="CheY-like_superfamily"/>
</dbReference>
<dbReference type="InterPro" id="IPR001789">
    <property type="entry name" value="Sig_transdc_resp-reg_receiver"/>
</dbReference>
<feature type="region of interest" description="Disordered" evidence="8">
    <location>
        <begin position="1"/>
        <end position="64"/>
    </location>
</feature>
<comment type="subcellular location">
    <subcellularLocation>
        <location evidence="1">Membrane</location>
    </subcellularLocation>
</comment>
<evidence type="ECO:0000259" key="11">
    <source>
        <dbReference type="PROSITE" id="PS50125"/>
    </source>
</evidence>
<protein>
    <recommendedName>
        <fullName evidence="16">Phosphodiesterase</fullName>
    </recommendedName>
</protein>
<evidence type="ECO:0000256" key="3">
    <source>
        <dbReference type="ARBA" id="ARBA00022741"/>
    </source>
</evidence>
<dbReference type="GO" id="GO:0004016">
    <property type="term" value="F:adenylate cyclase activity"/>
    <property type="evidence" value="ECO:0007669"/>
    <property type="project" value="TreeGrafter"/>
</dbReference>
<dbReference type="GO" id="GO:0005886">
    <property type="term" value="C:plasma membrane"/>
    <property type="evidence" value="ECO:0007669"/>
    <property type="project" value="TreeGrafter"/>
</dbReference>
<dbReference type="SMART" id="SM00471">
    <property type="entry name" value="HDc"/>
    <property type="match status" value="1"/>
</dbReference>
<dbReference type="CDD" id="cd07302">
    <property type="entry name" value="CHD"/>
    <property type="match status" value="1"/>
</dbReference>
<keyword evidence="2 9" id="KW-0812">Transmembrane</keyword>
<name>A0AAD2FX67_9STRA</name>
<evidence type="ECO:0000256" key="8">
    <source>
        <dbReference type="SAM" id="MobiDB-lite"/>
    </source>
</evidence>
<dbReference type="SUPFAM" id="SSF52172">
    <property type="entry name" value="CheY-like"/>
    <property type="match status" value="1"/>
</dbReference>
<evidence type="ECO:0000259" key="12">
    <source>
        <dbReference type="PROSITE" id="PS50839"/>
    </source>
</evidence>
<feature type="transmembrane region" description="Helical" evidence="9">
    <location>
        <begin position="85"/>
        <end position="105"/>
    </location>
</feature>
<accession>A0AAD2FX67</accession>
<dbReference type="InterPro" id="IPR006189">
    <property type="entry name" value="CHASE_dom"/>
</dbReference>
<feature type="domain" description="CHASE" evidence="12">
    <location>
        <begin position="231"/>
        <end position="342"/>
    </location>
</feature>
<gene>
    <name evidence="14" type="ORF">CYCCA115_LOCUS15875</name>
</gene>
<evidence type="ECO:0000259" key="13">
    <source>
        <dbReference type="PROSITE" id="PS51845"/>
    </source>
</evidence>
<dbReference type="GO" id="GO:0004114">
    <property type="term" value="F:3',5'-cyclic-nucleotide phosphodiesterase activity"/>
    <property type="evidence" value="ECO:0007669"/>
    <property type="project" value="InterPro"/>
</dbReference>
<proteinExistence type="predicted"/>
<dbReference type="Gene3D" id="1.10.1300.10">
    <property type="entry name" value="3'5'-cyclic nucleotide phosphodiesterase, catalytic domain"/>
    <property type="match status" value="1"/>
</dbReference>
<dbReference type="GO" id="GO:0000166">
    <property type="term" value="F:nucleotide binding"/>
    <property type="evidence" value="ECO:0007669"/>
    <property type="project" value="UniProtKB-KW"/>
</dbReference>
<feature type="domain" description="Guanylate cyclase" evidence="11">
    <location>
        <begin position="521"/>
        <end position="655"/>
    </location>
</feature>
<dbReference type="InterPro" id="IPR001054">
    <property type="entry name" value="A/G_cyclase"/>
</dbReference>
<dbReference type="CDD" id="cd00077">
    <property type="entry name" value="HDc"/>
    <property type="match status" value="1"/>
</dbReference>
<dbReference type="GO" id="GO:0004383">
    <property type="term" value="F:guanylate cyclase activity"/>
    <property type="evidence" value="ECO:0007669"/>
    <property type="project" value="TreeGrafter"/>
</dbReference>
<dbReference type="PROSITE" id="PS50839">
    <property type="entry name" value="CHASE"/>
    <property type="match status" value="1"/>
</dbReference>
<keyword evidence="6" id="KW-0456">Lyase</keyword>
<feature type="domain" description="PDEase" evidence="13">
    <location>
        <begin position="785"/>
        <end position="991"/>
    </location>
</feature>
<dbReference type="Pfam" id="PF00233">
    <property type="entry name" value="PDEase_I"/>
    <property type="match status" value="1"/>
</dbReference>
<dbReference type="InterPro" id="IPR050401">
    <property type="entry name" value="Cyclic_nucleotide_synthase"/>
</dbReference>
<evidence type="ECO:0000256" key="5">
    <source>
        <dbReference type="ARBA" id="ARBA00023136"/>
    </source>
</evidence>
<keyword evidence="7" id="KW-0597">Phosphoprotein</keyword>
<dbReference type="Gene3D" id="3.40.50.2300">
    <property type="match status" value="1"/>
</dbReference>
<evidence type="ECO:0000256" key="2">
    <source>
        <dbReference type="ARBA" id="ARBA00022692"/>
    </source>
</evidence>
<dbReference type="Proteomes" id="UP001295423">
    <property type="component" value="Unassembled WGS sequence"/>
</dbReference>
<evidence type="ECO:0000256" key="9">
    <source>
        <dbReference type="SAM" id="Phobius"/>
    </source>
</evidence>
<feature type="transmembrane region" description="Helical" evidence="9">
    <location>
        <begin position="414"/>
        <end position="434"/>
    </location>
</feature>
<dbReference type="PROSITE" id="PS50125">
    <property type="entry name" value="GUANYLATE_CYCLASE_2"/>
    <property type="match status" value="1"/>
</dbReference>
<feature type="region of interest" description="Disordered" evidence="8">
    <location>
        <begin position="713"/>
        <end position="749"/>
    </location>
</feature>
<dbReference type="Pfam" id="PF00211">
    <property type="entry name" value="Guanylate_cyc"/>
    <property type="match status" value="1"/>
</dbReference>
<keyword evidence="4 9" id="KW-1133">Transmembrane helix</keyword>
<feature type="modified residue" description="4-aspartylphosphate" evidence="7">
    <location>
        <position position="1234"/>
    </location>
</feature>
<evidence type="ECO:0000256" key="6">
    <source>
        <dbReference type="ARBA" id="ARBA00023239"/>
    </source>
</evidence>
<evidence type="ECO:0000256" key="4">
    <source>
        <dbReference type="ARBA" id="ARBA00022989"/>
    </source>
</evidence>
<dbReference type="EMBL" id="CAKOGP040001892">
    <property type="protein sequence ID" value="CAJ1955689.1"/>
    <property type="molecule type" value="Genomic_DNA"/>
</dbReference>
<feature type="compositionally biased region" description="Polar residues" evidence="8">
    <location>
        <begin position="45"/>
        <end position="64"/>
    </location>
</feature>
<dbReference type="SUPFAM" id="SSF109604">
    <property type="entry name" value="HD-domain/PDEase-like"/>
    <property type="match status" value="1"/>
</dbReference>
<dbReference type="GO" id="GO:0001653">
    <property type="term" value="F:peptide receptor activity"/>
    <property type="evidence" value="ECO:0007669"/>
    <property type="project" value="TreeGrafter"/>
</dbReference>
<sequence>MAPEAASLPAIARRASSKQNRVNFGGDEGLSRFSIDSVSMAEGSDNGSAPNDSGPSRSGPSNLLAASQDTFTKQETKAVNSVKTVVYLILFLSAVGFAVGTYFLVEQEQSQAYKSDFYSLTDMVAMDIQLKIRNAVTQLQTTSSSITSLVTKTDSMVTLPQFDRRMQDYGNTTAMVLYAPLITQNDKIRWESYAKSNQDWIDKSLEQRGWTATTSEIPPTIQSLNSTSIFQDRFAPIWQMSPVPTDRSIINNDLLSLAAVASLLKRLDESAATKKAEMSGLEDVTALLAFSNEFDALTDEADQSPTSLLAVPVYEDFTSSTIVGYVVGVFQWNTMVTYPLEDAEGPIMVAISQSCGPSFSYRVDASGPSFLGTGSMSHDADLENEYPLFSSCDYAVKVSSSEAFKDSYQDSAPLVSAFLVFILFLFIMSVFFMYDCIVQRRQKKLLMTAQRTNAVVSSLFPEDVQRRIMQEAEANEKKEQRMTVTNKMKEFLQDTNEQPNNSKKATELRGKPIADFFPEATVMFADLVGFTAWSSMREPTQVFTLLETVYNAFDEIARRRRVFKVETVGDCYVAVSGLPDPCVDHALVMARFASDCRIRMNDLVKELEVSLGPDTTELAMRFGLHSGPVTAGVLRGDKARFQLFGDTMNTTSRIESTGKRDRIHISQETADYLIKAGKTHWLKLREDKVTAKGKGELTTYWLAINKLRGGGKDMANGSQSSEWSLGDSDHHQGAGAEATSTTSDDEDKLTEKHRRLVNWITNEMAEILRQLEVSRIGREDYKSLVDLEQLSVMREAGKNPLDEVIEIITLPRYSAQSRATSDELERENYMLPKFVIDELRSYVSTLAGMYLENPFHNFEHASHVTMSVVKLMSRIVAPNIQIEDDDIEAALHDKTYGITSDPLTQFAVVLSALVHDVDHPGVPNSQLTKEGTRLAELYRDKSVAEQNSVDLAWTLLMEGNFKNLRKTIYHTEDEFKRFRALLVNTVLATDIMDKELGSLRKARWNKAFNEEVVEDQITSVNRKATIVIEHIIQASDIAHTMQHWHIYRKWNSRLFEEMYKAYTEGRAAKNPAQTWYEGEIGFFDFYIIPLAKKLKDCGVFGVSSDEYLNYAMQNRREWELHGEKVVAGMVESIRMKTSSNYRKPALAADGHANVNIDQLNLRQIPTEISTVPMTELPPALDVLFADGSDTTCFQFARSVAKIAPKWNVKFANSGAKAVQIATQPNTKFDLIFIDQYFVSDDSEVLGTDAVIEMRNTGIRGRICGMSANDHENIFDDAGADSFMFKPLPQNPEALKQDLLRILNGGDEDDMI</sequence>
<dbReference type="GO" id="GO:0007168">
    <property type="term" value="P:receptor guanylyl cyclase signaling pathway"/>
    <property type="evidence" value="ECO:0007669"/>
    <property type="project" value="TreeGrafter"/>
</dbReference>
<dbReference type="SMART" id="SM00044">
    <property type="entry name" value="CYCc"/>
    <property type="match status" value="1"/>
</dbReference>
<evidence type="ECO:0008006" key="16">
    <source>
        <dbReference type="Google" id="ProtNLM"/>
    </source>
</evidence>
<dbReference type="PANTHER" id="PTHR11920">
    <property type="entry name" value="GUANYLYL CYCLASE"/>
    <property type="match status" value="1"/>
</dbReference>
<dbReference type="SUPFAM" id="SSF55073">
    <property type="entry name" value="Nucleotide cyclase"/>
    <property type="match status" value="1"/>
</dbReference>
<dbReference type="PROSITE" id="PS50110">
    <property type="entry name" value="RESPONSE_REGULATORY"/>
    <property type="match status" value="1"/>
</dbReference>
<feature type="domain" description="Response regulatory" evidence="10">
    <location>
        <begin position="1181"/>
        <end position="1300"/>
    </location>
</feature>
<keyword evidence="5 9" id="KW-0472">Membrane</keyword>
<evidence type="ECO:0000313" key="15">
    <source>
        <dbReference type="Proteomes" id="UP001295423"/>
    </source>
</evidence>
<keyword evidence="3" id="KW-0547">Nucleotide-binding</keyword>
<evidence type="ECO:0000259" key="10">
    <source>
        <dbReference type="PROSITE" id="PS50110"/>
    </source>
</evidence>
<organism evidence="14 15">
    <name type="scientific">Cylindrotheca closterium</name>
    <dbReference type="NCBI Taxonomy" id="2856"/>
    <lineage>
        <taxon>Eukaryota</taxon>
        <taxon>Sar</taxon>
        <taxon>Stramenopiles</taxon>
        <taxon>Ochrophyta</taxon>
        <taxon>Bacillariophyta</taxon>
        <taxon>Bacillariophyceae</taxon>
        <taxon>Bacillariophycidae</taxon>
        <taxon>Bacillariales</taxon>
        <taxon>Bacillariaceae</taxon>
        <taxon>Cylindrotheca</taxon>
    </lineage>
</organism>
<dbReference type="PROSITE" id="PS51845">
    <property type="entry name" value="PDEASE_I_2"/>
    <property type="match status" value="1"/>
</dbReference>
<dbReference type="InterPro" id="IPR003607">
    <property type="entry name" value="HD/PDEase_dom"/>
</dbReference>
<dbReference type="InterPro" id="IPR002073">
    <property type="entry name" value="PDEase_catalytic_dom"/>
</dbReference>
<evidence type="ECO:0000256" key="7">
    <source>
        <dbReference type="PROSITE-ProRule" id="PRU00169"/>
    </source>
</evidence>
<dbReference type="InterPro" id="IPR029787">
    <property type="entry name" value="Nucleotide_cyclase"/>
</dbReference>
<dbReference type="GO" id="GO:0000160">
    <property type="term" value="P:phosphorelay signal transduction system"/>
    <property type="evidence" value="ECO:0007669"/>
    <property type="project" value="InterPro"/>
</dbReference>
<reference evidence="14" key="1">
    <citation type="submission" date="2023-08" db="EMBL/GenBank/DDBJ databases">
        <authorList>
            <person name="Audoor S."/>
            <person name="Bilcke G."/>
        </authorList>
    </citation>
    <scope>NUCLEOTIDE SEQUENCE</scope>
</reference>
<keyword evidence="15" id="KW-1185">Reference proteome</keyword>
<evidence type="ECO:0000256" key="1">
    <source>
        <dbReference type="ARBA" id="ARBA00004370"/>
    </source>
</evidence>
<evidence type="ECO:0000313" key="14">
    <source>
        <dbReference type="EMBL" id="CAJ1955689.1"/>
    </source>
</evidence>